<evidence type="ECO:0000313" key="2">
    <source>
        <dbReference type="Proteomes" id="UP000232615"/>
    </source>
</evidence>
<dbReference type="EMBL" id="KF483846">
    <property type="protein sequence ID" value="AHC55073.1"/>
    <property type="molecule type" value="Genomic_DNA"/>
</dbReference>
<reference evidence="1 2" key="1">
    <citation type="journal article" date="2014" name="Arch. Virol.">
        <title>Complete genome sequence of Tunisvirus, a new member of the proposed family Marseilleviridae.</title>
        <authorList>
            <person name="Aherfi S."/>
            <person name="Boughalmi M."/>
            <person name="Pagnier I."/>
            <person name="Fournous G."/>
            <person name="La Scola B."/>
            <person name="Raoult D."/>
            <person name="Colson P."/>
        </authorList>
    </citation>
    <scope>NUCLEOTIDE SEQUENCE [LARGE SCALE GENOMIC DNA]</scope>
    <source>
        <strain evidence="1 2">U484</strain>
    </source>
</reference>
<evidence type="ECO:0000313" key="1">
    <source>
        <dbReference type="EMBL" id="AHC55073.1"/>
    </source>
</evidence>
<sequence>MSSTINSVIKKEFVVSSKLFIPVYQNIASAPIPTRGSIAFDKATQSIIVSNGINWQAPTASNATPSLRGIVYGTTDDVETTTGYGHLCGSGSLSSTYIGISAGEFNVGPQTGLTFIGSFAGRVLQTGSNKVMIGASAGQNDGGLQDNSVGIGYVALSGANTGTDNVAIGTQSQFSNRGSGNVSAGVQTLCSQALTSGTYDNCIAIGGFRLLDDTTASSGLINIGSGPLSWDPDVGSTDVVYIGSGSTLPSNLTNVVALGSGTFAGAVVADNTFAIADDITQLRSLGLSVSASANILQFDPVTGLITQAASSRRFKENIVPMEKLPSLLESKVYTYDIGKEKSHGVISEEIPEMYATFDADGQRNGVKFSRIIMHLLAEIQRVNEEIEEIKRTRSL</sequence>
<dbReference type="Proteomes" id="UP000232615">
    <property type="component" value="Segment"/>
</dbReference>
<evidence type="ECO:0008006" key="3">
    <source>
        <dbReference type="Google" id="ProtNLM"/>
    </source>
</evidence>
<keyword evidence="2" id="KW-1185">Reference proteome</keyword>
<protein>
    <recommendedName>
        <fullName evidence="3">Peptidase S74 domain-containing protein</fullName>
    </recommendedName>
</protein>
<proteinExistence type="predicted"/>
<gene>
    <name evidence="1" type="ORF">TNS_ORF355</name>
</gene>
<organism evidence="1 2">
    <name type="scientific">Tunisvirus fontaine2</name>
    <dbReference type="NCBI Taxonomy" id="1421067"/>
    <lineage>
        <taxon>Viruses</taxon>
        <taxon>Varidnaviria</taxon>
        <taxon>Bamfordvirae</taxon>
        <taxon>Nucleocytoviricota</taxon>
        <taxon>Megaviricetes</taxon>
        <taxon>Pimascovirales</taxon>
        <taxon>Pimascovirales incertae sedis</taxon>
        <taxon>Marseilleviridae</taxon>
        <taxon>Losannavirus</taxon>
        <taxon>Losannavirus tunisense</taxon>
    </lineage>
</organism>
<name>V9SDV0_9VIRU</name>
<accession>V9SDV0</accession>